<proteinExistence type="inferred from homology"/>
<dbReference type="PANTHER" id="PTHR10357">
    <property type="entry name" value="ALPHA-AMYLASE FAMILY MEMBER"/>
    <property type="match status" value="1"/>
</dbReference>
<dbReference type="RefSeq" id="WP_013054405.1">
    <property type="nucleotide sequence ID" value="NC_014014.1"/>
</dbReference>
<feature type="domain" description="Glycosyl hydrolase family 13 catalytic" evidence="4">
    <location>
        <begin position="13"/>
        <end position="412"/>
    </location>
</feature>
<keyword evidence="3 5" id="KW-0326">Glycosidase</keyword>
<dbReference type="PANTHER" id="PTHR10357:SF179">
    <property type="entry name" value="NEUTRAL AND BASIC AMINO ACID TRANSPORT PROTEIN RBAT"/>
    <property type="match status" value="1"/>
</dbReference>
<dbReference type="InterPro" id="IPR017853">
    <property type="entry name" value="GH"/>
</dbReference>
<dbReference type="PRINTS" id="PR00110">
    <property type="entry name" value="ALPHAAMYLASE"/>
</dbReference>
<dbReference type="EMBL" id="CP001991">
    <property type="protein sequence ID" value="ADE19628.1"/>
    <property type="molecule type" value="Genomic_DNA"/>
</dbReference>
<reference key="2">
    <citation type="submission" date="2010-03" db="EMBL/GenBank/DDBJ databases">
        <authorList>
            <person name="Ma Z."/>
            <person name="Wang X."/>
            <person name="Liu H."/>
        </authorList>
    </citation>
    <scope>NUCLEOTIDE SEQUENCE</scope>
    <source>
        <strain>MP145</strain>
    </source>
</reference>
<accession>D5E6C4</accession>
<dbReference type="AlphaFoldDB" id="D5E6C4"/>
<dbReference type="HOGENOM" id="CLU_006462_2_3_14"/>
<dbReference type="SUPFAM" id="SSF51445">
    <property type="entry name" value="(Trans)glycosidases"/>
    <property type="match status" value="1"/>
</dbReference>
<name>D5E6C4_MYCCM</name>
<protein>
    <recommendedName>
        <fullName evidence="3">Alpha-amylase</fullName>
        <ecNumber evidence="3">3.2.1.1</ecNumber>
    </recommendedName>
</protein>
<evidence type="ECO:0000259" key="4">
    <source>
        <dbReference type="SMART" id="SM00642"/>
    </source>
</evidence>
<dbReference type="Proteomes" id="UP000001845">
    <property type="component" value="Chromosome"/>
</dbReference>
<evidence type="ECO:0000256" key="2">
    <source>
        <dbReference type="RuleBase" id="RU003615"/>
    </source>
</evidence>
<evidence type="ECO:0000256" key="1">
    <source>
        <dbReference type="ARBA" id="ARBA00008061"/>
    </source>
</evidence>
<gene>
    <name evidence="5" type="ordered locus">MCRO_0718</name>
</gene>
<evidence type="ECO:0000313" key="6">
    <source>
        <dbReference type="Proteomes" id="UP000001845"/>
    </source>
</evidence>
<dbReference type="GO" id="GO:0004556">
    <property type="term" value="F:alpha-amylase activity"/>
    <property type="evidence" value="ECO:0007669"/>
    <property type="project" value="UniProtKB-UniRule"/>
</dbReference>
<reference evidence="6" key="1">
    <citation type="submission" date="2010-03" db="EMBL/GenBank/DDBJ databases">
        <title>The complete genome of Mycoplasma crocodyli MP145.</title>
        <authorList>
            <person name="Glass J.I."/>
            <person name="Durkin A.S."/>
            <person name="Hostetler J."/>
            <person name="Jackson J."/>
            <person name="Johnson J."/>
            <person name="May M.A."/>
            <person name="Paralanov V."/>
            <person name="Radune D."/>
            <person name="Szczypinski B."/>
            <person name="Brown D.R."/>
        </authorList>
    </citation>
    <scope>NUCLEOTIDE SEQUENCE [LARGE SCALE GENOMIC DNA]</scope>
    <source>
        <strain evidence="6">ATCC 51981 / MP145</strain>
    </source>
</reference>
<evidence type="ECO:0000313" key="5">
    <source>
        <dbReference type="EMBL" id="ADE19628.1"/>
    </source>
</evidence>
<sequence>MKIKKLKDKVLYQIFPRSFKDSNNDGNGDINGIIEKLDYLQELGVDGIWLCPIYETNFVDAGYDVLDYKKVWKQFGTLEEFKKLTFEAKKRGIDVIMDIVLNHVSNEHQWFKKACESDKNIEHNYFIWRKELTENEKKAQSIFGGSAWEYVPNVKKYYFHLFAKEQVDLNWSHPSTIKAMVDVINFWYSLGVRGFRLDAIKHVAKDFDDIENIYFSWCKGSVEFLKSFYELAFSDKKDAYTLGEASGISLDELLKYGAGKDKVADNYFNFSWWWIGWGKETGRKGYDANWDHKEFAYQQKPFQENENVKPEMITNFLSNHDTSRSISRWGEINYFWAESAKSHALMLFSLKGIPCVYYGEEIGLLNNRFYSREDFKDCDIFSGFLDLVDIEKKYTEEEFLKYCNINSRDAGRAIMQWENSSHKGFTKSKTPWIKFNDNNFIQDNVENQVKDENSILNFYKKLINIRKEKFPNVLIDGLSEIKIINDIIVIERKQNNEKIVSFINMLNKNIQIDLPKGDVLISSYNQKNKTNELRAFESIMIKIKE</sequence>
<dbReference type="Gene3D" id="3.90.400.10">
    <property type="entry name" value="Oligo-1,6-glucosidase, Domain 2"/>
    <property type="match status" value="1"/>
</dbReference>
<keyword evidence="6" id="KW-1185">Reference proteome</keyword>
<keyword evidence="3" id="KW-0119">Carbohydrate metabolism</keyword>
<organism evidence="5 6">
    <name type="scientific">Mycoplasma crocodyli (strain ATCC 51981 / MP145)</name>
    <dbReference type="NCBI Taxonomy" id="512564"/>
    <lineage>
        <taxon>Bacteria</taxon>
        <taxon>Bacillati</taxon>
        <taxon>Mycoplasmatota</taxon>
        <taxon>Mollicutes</taxon>
        <taxon>Mycoplasmataceae</taxon>
        <taxon>Mycoplasma</taxon>
    </lineage>
</organism>
<dbReference type="Pfam" id="PF00128">
    <property type="entry name" value="Alpha-amylase"/>
    <property type="match status" value="1"/>
</dbReference>
<dbReference type="GO" id="GO:0043169">
    <property type="term" value="F:cation binding"/>
    <property type="evidence" value="ECO:0007669"/>
    <property type="project" value="InterPro"/>
</dbReference>
<dbReference type="Gene3D" id="3.20.20.80">
    <property type="entry name" value="Glycosidases"/>
    <property type="match status" value="1"/>
</dbReference>
<comment type="catalytic activity">
    <reaction evidence="3">
        <text>Endohydrolysis of (1-&gt;4)-alpha-D-glucosidic linkages in polysaccharides containing three or more (1-&gt;4)-alpha-linked D-glucose units.</text>
        <dbReference type="EC" id="3.2.1.1"/>
    </reaction>
</comment>
<comment type="similarity">
    <text evidence="1 2">Belongs to the glycosyl hydrolase 13 family.</text>
</comment>
<dbReference type="InterPro" id="IPR006046">
    <property type="entry name" value="Alpha_amylase"/>
</dbReference>
<dbReference type="InterPro" id="IPR006047">
    <property type="entry name" value="GH13_cat_dom"/>
</dbReference>
<dbReference type="eggNOG" id="COG0366">
    <property type="taxonomic scope" value="Bacteria"/>
</dbReference>
<dbReference type="STRING" id="512564.MCRO_0718"/>
<reference evidence="5 6" key="3">
    <citation type="journal article" date="2011" name="J. Bacteriol.">
        <title>Genome sequences of Mycoplasma alligatoris A21JP2T and Mycoplasma crocodyli MP145T.</title>
        <authorList>
            <person name="Brown D.R."/>
            <person name="Farmerie W.G."/>
            <person name="May M."/>
            <person name="Benders G.A."/>
            <person name="Durkin A.S."/>
            <person name="Hlavinka K."/>
            <person name="Hostetler J."/>
            <person name="Jackson J."/>
            <person name="Johnson J."/>
            <person name="Miller R.H."/>
            <person name="Paralanov V."/>
            <person name="Radune D."/>
            <person name="Szczypinski B."/>
            <person name="Glass J.I."/>
        </authorList>
    </citation>
    <scope>NUCLEOTIDE SEQUENCE [LARGE SCALE GENOMIC DNA]</scope>
    <source>
        <strain evidence="6">ATCC 51981 / MP145</strain>
    </source>
</reference>
<keyword evidence="3 5" id="KW-0378">Hydrolase</keyword>
<dbReference type="CAZy" id="GH13">
    <property type="family name" value="Glycoside Hydrolase Family 13"/>
</dbReference>
<dbReference type="GO" id="GO:0009313">
    <property type="term" value="P:oligosaccharide catabolic process"/>
    <property type="evidence" value="ECO:0007669"/>
    <property type="project" value="TreeGrafter"/>
</dbReference>
<dbReference type="OrthoDB" id="9805159at2"/>
<dbReference type="KEGG" id="mcd:MCRO_0718"/>
<dbReference type="SMART" id="SM00642">
    <property type="entry name" value="Aamy"/>
    <property type="match status" value="1"/>
</dbReference>
<dbReference type="EC" id="3.2.1.1" evidence="3"/>
<evidence type="ECO:0000256" key="3">
    <source>
        <dbReference type="RuleBase" id="RU361134"/>
    </source>
</evidence>
<dbReference type="InterPro" id="IPR045857">
    <property type="entry name" value="O16G_dom_2"/>
</dbReference>